<dbReference type="Proteomes" id="UP000292340">
    <property type="component" value="Unassembled WGS sequence"/>
</dbReference>
<dbReference type="EMBL" id="PDXF01000156">
    <property type="protein sequence ID" value="RYN86318.1"/>
    <property type="molecule type" value="Genomic_DNA"/>
</dbReference>
<organism evidence="3 5">
    <name type="scientific">Alternaria tenuissima</name>
    <dbReference type="NCBI Taxonomy" id="119927"/>
    <lineage>
        <taxon>Eukaryota</taxon>
        <taxon>Fungi</taxon>
        <taxon>Dikarya</taxon>
        <taxon>Ascomycota</taxon>
        <taxon>Pezizomycotina</taxon>
        <taxon>Dothideomycetes</taxon>
        <taxon>Pleosporomycetidae</taxon>
        <taxon>Pleosporales</taxon>
        <taxon>Pleosporineae</taxon>
        <taxon>Pleosporaceae</taxon>
        <taxon>Alternaria</taxon>
        <taxon>Alternaria sect. Alternaria</taxon>
        <taxon>Alternaria alternata complex</taxon>
    </lineage>
</organism>
<evidence type="ECO:0000313" key="2">
    <source>
        <dbReference type="EMBL" id="RYN16474.1"/>
    </source>
</evidence>
<accession>A0A4Q4MT47</accession>
<evidence type="ECO:0000313" key="3">
    <source>
        <dbReference type="EMBL" id="RYN59064.1"/>
    </source>
</evidence>
<dbReference type="Proteomes" id="UP000293195">
    <property type="component" value="Unassembled WGS sequence"/>
</dbReference>
<feature type="compositionally biased region" description="Basic and acidic residues" evidence="1">
    <location>
        <begin position="84"/>
        <end position="95"/>
    </location>
</feature>
<comment type="caution">
    <text evidence="3">The sequence shown here is derived from an EMBL/GenBank/DDBJ whole genome shotgun (WGS) entry which is preliminary data.</text>
</comment>
<evidence type="ECO:0000313" key="6">
    <source>
        <dbReference type="Proteomes" id="UP000293195"/>
    </source>
</evidence>
<name>A0A4Q4MT47_9PLEO</name>
<reference evidence="2" key="1">
    <citation type="submission" date="2017-10" db="EMBL/GenBank/DDBJ databases">
        <authorList>
            <person name="Armitage A.D."/>
            <person name="Barbara D.J."/>
            <person name="Woodhall J.W."/>
            <person name="Sreenivasaprasad S."/>
            <person name="Lane C.R."/>
            <person name="Clarkson J.P."/>
            <person name="Harrison R.J."/>
        </authorList>
    </citation>
    <scope>NUCLEOTIDE SEQUENCE</scope>
    <source>
        <strain evidence="2">FERA 1164</strain>
        <strain evidence="4">FERA 635</strain>
    </source>
</reference>
<gene>
    <name evidence="3" type="ORF">AA0114_g1895</name>
    <name evidence="2" type="ORF">AA0115_g12332</name>
    <name evidence="4" type="ORF">AA0119_g13014</name>
</gene>
<keyword evidence="6" id="KW-1185">Reference proteome</keyword>
<reference evidence="2 5" key="2">
    <citation type="journal article" date="2019" name="bioRxiv">
        <title>Genomics, evolutionary history and diagnostics of the Alternaria alternata species group including apple and Asian pear pathotypes.</title>
        <authorList>
            <person name="Armitage A.D."/>
            <person name="Cockerton H.M."/>
            <person name="Sreenivasaprasad S."/>
            <person name="Woodhall J.W."/>
            <person name="Lane C.R."/>
            <person name="Harrison R.J."/>
            <person name="Clarkson J.P."/>
        </authorList>
    </citation>
    <scope>NUCLEOTIDE SEQUENCE [LARGE SCALE GENOMIC DNA]</scope>
    <source>
        <strain evidence="5">FERA 1082</strain>
        <strain evidence="2">FERA 1164</strain>
        <strain evidence="4">FERA 635</strain>
    </source>
</reference>
<reference evidence="3" key="3">
    <citation type="journal article" date="2019" name="J. ISSAAS">
        <title>Genomics, evolutionary history and diagnostics of the Alternaria alternata species group including apple and Asian pear pathotypes.</title>
        <authorList>
            <person name="Armitage A.D."/>
            <person name="Cockerton H.M."/>
            <person name="Sreenivasaprasad S."/>
            <person name="Woodhall J."/>
            <person name="Lane C."/>
            <person name="Harrison R.J."/>
            <person name="Clarkson J.P."/>
        </authorList>
    </citation>
    <scope>NUCLEOTIDE SEQUENCE</scope>
    <source>
        <strain evidence="3">FERA 1082</strain>
    </source>
</reference>
<dbReference type="OrthoDB" id="3694690at2759"/>
<feature type="region of interest" description="Disordered" evidence="1">
    <location>
        <begin position="73"/>
        <end position="95"/>
    </location>
</feature>
<proteinExistence type="predicted"/>
<dbReference type="AlphaFoldDB" id="A0A4Q4MT47"/>
<evidence type="ECO:0000313" key="4">
    <source>
        <dbReference type="EMBL" id="RYN86318.1"/>
    </source>
</evidence>
<dbReference type="Proteomes" id="UP000292402">
    <property type="component" value="Unassembled WGS sequence"/>
</dbReference>
<evidence type="ECO:0000256" key="1">
    <source>
        <dbReference type="SAM" id="MobiDB-lite"/>
    </source>
</evidence>
<protein>
    <submittedName>
        <fullName evidence="3">Uncharacterized protein</fullName>
    </submittedName>
</protein>
<dbReference type="EMBL" id="PDXB01000073">
    <property type="protein sequence ID" value="RYN16474.1"/>
    <property type="molecule type" value="Genomic_DNA"/>
</dbReference>
<dbReference type="EMBL" id="PDXA01000004">
    <property type="protein sequence ID" value="RYN59064.1"/>
    <property type="molecule type" value="Genomic_DNA"/>
</dbReference>
<evidence type="ECO:0000313" key="5">
    <source>
        <dbReference type="Proteomes" id="UP000292402"/>
    </source>
</evidence>
<sequence>MSTNIGTNTVQRAKSPLEDFLHRASNAGLHIEAEVEMNQTRANSSGNWEAVNESHYVDEQDKDEWVLVGKTEGEKTQECNAKQGADERTKQVIQH</sequence>